<name>A0ABU8D2C9_9GAMM</name>
<reference evidence="2 3" key="1">
    <citation type="submission" date="2024-02" db="EMBL/GenBank/DDBJ databases">
        <title>Lysobacter Genome Sequencing and Mining.</title>
        <authorList>
            <person name="Bierman J."/>
            <person name="Walker M.C."/>
        </authorList>
    </citation>
    <scope>NUCLEOTIDE SEQUENCE [LARGE SCALE GENOMIC DNA]</scope>
    <source>
        <strain evidence="2 3">PB6250</strain>
    </source>
</reference>
<organism evidence="2 3">
    <name type="scientific">Lysobacter firmicutimachus</name>
    <dbReference type="NCBI Taxonomy" id="1792846"/>
    <lineage>
        <taxon>Bacteria</taxon>
        <taxon>Pseudomonadati</taxon>
        <taxon>Pseudomonadota</taxon>
        <taxon>Gammaproteobacteria</taxon>
        <taxon>Lysobacterales</taxon>
        <taxon>Lysobacteraceae</taxon>
        <taxon>Lysobacter</taxon>
    </lineage>
</organism>
<keyword evidence="1" id="KW-0812">Transmembrane</keyword>
<comment type="caution">
    <text evidence="2">The sequence shown here is derived from an EMBL/GenBank/DDBJ whole genome shotgun (WGS) entry which is preliminary data.</text>
</comment>
<keyword evidence="3" id="KW-1185">Reference proteome</keyword>
<dbReference type="Proteomes" id="UP001387215">
    <property type="component" value="Unassembled WGS sequence"/>
</dbReference>
<proteinExistence type="predicted"/>
<sequence>MTMPANTTSSGFCFAISVNFTIVLVPVPFPNMGHRSSAAPNVTNIFIVNALACNLATIIMMSVGDQPGVVGGVASGTVGSTCQNIKGSSKVSVGCMPATCLSHPTRQNSTNTVGCDASPCQAKVFFCP</sequence>
<evidence type="ECO:0000313" key="3">
    <source>
        <dbReference type="Proteomes" id="UP001387215"/>
    </source>
</evidence>
<evidence type="ECO:0000256" key="1">
    <source>
        <dbReference type="SAM" id="Phobius"/>
    </source>
</evidence>
<keyword evidence="1" id="KW-0472">Membrane</keyword>
<dbReference type="EMBL" id="JBANDL010000002">
    <property type="protein sequence ID" value="MEI2455156.1"/>
    <property type="molecule type" value="Genomic_DNA"/>
</dbReference>
<protein>
    <submittedName>
        <fullName evidence="2">DUF4150 domain-containing protein</fullName>
    </submittedName>
</protein>
<gene>
    <name evidence="2" type="ORF">V2J18_10765</name>
</gene>
<evidence type="ECO:0000313" key="2">
    <source>
        <dbReference type="EMBL" id="MEI2455156.1"/>
    </source>
</evidence>
<dbReference type="RefSeq" id="WP_336131773.1">
    <property type="nucleotide sequence ID" value="NZ_JBANDL010000002.1"/>
</dbReference>
<dbReference type="Pfam" id="PF13665">
    <property type="entry name" value="Tox-PAAR-like"/>
    <property type="match status" value="1"/>
</dbReference>
<feature type="transmembrane region" description="Helical" evidence="1">
    <location>
        <begin position="12"/>
        <end position="29"/>
    </location>
</feature>
<accession>A0ABU8D2C9</accession>
<feature type="transmembrane region" description="Helical" evidence="1">
    <location>
        <begin position="41"/>
        <end position="61"/>
    </location>
</feature>
<keyword evidence="1" id="KW-1133">Transmembrane helix</keyword>